<evidence type="ECO:0000259" key="2">
    <source>
        <dbReference type="Pfam" id="PF13439"/>
    </source>
</evidence>
<dbReference type="PANTHER" id="PTHR12526:SF572">
    <property type="entry name" value="BLL5144 PROTEIN"/>
    <property type="match status" value="1"/>
</dbReference>
<dbReference type="SUPFAM" id="SSF48208">
    <property type="entry name" value="Six-hairpin glycosidases"/>
    <property type="match status" value="1"/>
</dbReference>
<dbReference type="InterPro" id="IPR008928">
    <property type="entry name" value="6-hairpin_glycosidase_sf"/>
</dbReference>
<dbReference type="PANTHER" id="PTHR12526">
    <property type="entry name" value="GLYCOSYLTRANSFERASE"/>
    <property type="match status" value="1"/>
</dbReference>
<evidence type="ECO:0000259" key="1">
    <source>
        <dbReference type="Pfam" id="PF00534"/>
    </source>
</evidence>
<dbReference type="Gene3D" id="3.40.50.2000">
    <property type="entry name" value="Glycogen Phosphorylase B"/>
    <property type="match status" value="2"/>
</dbReference>
<reference evidence="3" key="1">
    <citation type="journal article" date="2020" name="mSystems">
        <title>Genome- and Community-Level Interaction Insights into Carbon Utilization and Element Cycling Functions of Hydrothermarchaeota in Hydrothermal Sediment.</title>
        <authorList>
            <person name="Zhou Z."/>
            <person name="Liu Y."/>
            <person name="Xu W."/>
            <person name="Pan J."/>
            <person name="Luo Z.H."/>
            <person name="Li M."/>
        </authorList>
    </citation>
    <scope>NUCLEOTIDE SEQUENCE [LARGE SCALE GENOMIC DNA]</scope>
    <source>
        <strain evidence="3">SpSt-769</strain>
    </source>
</reference>
<dbReference type="InterPro" id="IPR028098">
    <property type="entry name" value="Glyco_trans_4-like_N"/>
</dbReference>
<dbReference type="SUPFAM" id="SSF53756">
    <property type="entry name" value="UDP-Glycosyltransferase/glycogen phosphorylase"/>
    <property type="match status" value="1"/>
</dbReference>
<evidence type="ECO:0000313" key="3">
    <source>
        <dbReference type="EMBL" id="HGH61717.1"/>
    </source>
</evidence>
<dbReference type="InterPro" id="IPR001296">
    <property type="entry name" value="Glyco_trans_1"/>
</dbReference>
<protein>
    <submittedName>
        <fullName evidence="3">Glycosyltransferase</fullName>
    </submittedName>
</protein>
<dbReference type="GO" id="GO:0005975">
    <property type="term" value="P:carbohydrate metabolic process"/>
    <property type="evidence" value="ECO:0007669"/>
    <property type="project" value="InterPro"/>
</dbReference>
<organism evidence="3">
    <name type="scientific">Desulfomonile tiedjei</name>
    <dbReference type="NCBI Taxonomy" id="2358"/>
    <lineage>
        <taxon>Bacteria</taxon>
        <taxon>Pseudomonadati</taxon>
        <taxon>Thermodesulfobacteriota</taxon>
        <taxon>Desulfomonilia</taxon>
        <taxon>Desulfomonilales</taxon>
        <taxon>Desulfomonilaceae</taxon>
        <taxon>Desulfomonile</taxon>
    </lineage>
</organism>
<sequence>MKERSYVGILQPQIDLVYVATSVPRRCGIATFTKDLADAISAETGEAPYRVTALSHAHESLDYPPQVTFEIRKNEIRDYARAAEYLNGSSAQVISLQHEFGIFGGEAGKYLSVLLSHLRKPVITTCHTVLSNPSTEYRQSFENVIEASERLVAMSAKGVQLLQSVYGVPEDKITLIHHGVPDVPFVDSNFYKDQFGVEGRTVLLTFGLLNPNKGIETALNALPAVVERFPDVIYIVLGATHPEVQRTYGEEYRLSLERRVRDLGLQDHVVFHNRYVDLQELIEYICACDIYLTPYLSKEQIVSGTLAYAMGMGKAIVSTPYWYAEEMLADGRGTLVDFGDRDALSEALVELIADPVHRNRIRKRAYEFGRQMIWREVARQYVQLFQDVLKEREHKEVREVWKPRVAPQATLPDIKLDHLLALSDDVGMLQHAAFGIPDRDHGYSSDDVGRCLAALMMYYNQTKGDAALPLIRTYMAFLKHAQTETGHFHNFMAYDRRFLDKEGTDDTLGRVIWGLGAVVRWGPTQRLRHLAQNMMEKSLPRLEEMQHLRGKAYAILGFYYLLDRFAGASRFRGLLEKFADDLAASYRTHRTEDWRWFEDALTYGNAKLSEALFRAYQSTNNEEHLNIAVESLDFLTSVQWNGAYFELIGNEGWYVKGGPKATFGQQPIDAGYLVEAYLAAYHVTGRDSYLVHAQHAFEWFLGRNRLNVALYDFSDGSVADGIDSSGVSANQGAESVISFLLALIGLSELRSQRLIASQDDAVRSVSSRGNIKSMSAG</sequence>
<feature type="domain" description="Glycosyltransferase subfamily 4-like N-terminal" evidence="2">
    <location>
        <begin position="64"/>
        <end position="180"/>
    </location>
</feature>
<dbReference type="AlphaFoldDB" id="A0A7C4EY68"/>
<name>A0A7C4EY68_9BACT</name>
<dbReference type="GO" id="GO:0016757">
    <property type="term" value="F:glycosyltransferase activity"/>
    <property type="evidence" value="ECO:0007669"/>
    <property type="project" value="InterPro"/>
</dbReference>
<proteinExistence type="predicted"/>
<dbReference type="Pfam" id="PF00534">
    <property type="entry name" value="Glycos_transf_1"/>
    <property type="match status" value="1"/>
</dbReference>
<keyword evidence="3" id="KW-0808">Transferase</keyword>
<dbReference type="CDD" id="cd03822">
    <property type="entry name" value="GT4_mannosyltransferase-like"/>
    <property type="match status" value="1"/>
</dbReference>
<feature type="domain" description="Glycosyl transferase family 1" evidence="1">
    <location>
        <begin position="193"/>
        <end position="367"/>
    </location>
</feature>
<dbReference type="Pfam" id="PF13439">
    <property type="entry name" value="Glyco_transf_4"/>
    <property type="match status" value="1"/>
</dbReference>
<accession>A0A7C4EY68</accession>
<gene>
    <name evidence="3" type="ORF">ENV54_10505</name>
</gene>
<comment type="caution">
    <text evidence="3">The sequence shown here is derived from an EMBL/GenBank/DDBJ whole genome shotgun (WGS) entry which is preliminary data.</text>
</comment>
<dbReference type="Gene3D" id="1.50.10.20">
    <property type="match status" value="1"/>
</dbReference>
<dbReference type="EMBL" id="DTGT01000340">
    <property type="protein sequence ID" value="HGH61717.1"/>
    <property type="molecule type" value="Genomic_DNA"/>
</dbReference>